<accession>A0A1Y2IA24</accession>
<feature type="region of interest" description="Disordered" evidence="1">
    <location>
        <begin position="1"/>
        <end position="27"/>
    </location>
</feature>
<dbReference type="EMBL" id="KZ084144">
    <property type="protein sequence ID" value="OSC97967.1"/>
    <property type="molecule type" value="Genomic_DNA"/>
</dbReference>
<keyword evidence="3" id="KW-1185">Reference proteome</keyword>
<name>A0A1Y2IA24_TRAC3</name>
<organism evidence="2 3">
    <name type="scientific">Trametes coccinea (strain BRFM310)</name>
    <name type="common">Pycnoporus coccineus</name>
    <dbReference type="NCBI Taxonomy" id="1353009"/>
    <lineage>
        <taxon>Eukaryota</taxon>
        <taxon>Fungi</taxon>
        <taxon>Dikarya</taxon>
        <taxon>Basidiomycota</taxon>
        <taxon>Agaricomycotina</taxon>
        <taxon>Agaricomycetes</taxon>
        <taxon>Polyporales</taxon>
        <taxon>Polyporaceae</taxon>
        <taxon>Trametes</taxon>
    </lineage>
</organism>
<reference evidence="2 3" key="1">
    <citation type="journal article" date="2015" name="Biotechnol. Biofuels">
        <title>Enhanced degradation of softwood versus hardwood by the white-rot fungus Pycnoporus coccineus.</title>
        <authorList>
            <person name="Couturier M."/>
            <person name="Navarro D."/>
            <person name="Chevret D."/>
            <person name="Henrissat B."/>
            <person name="Piumi F."/>
            <person name="Ruiz-Duenas F.J."/>
            <person name="Martinez A.T."/>
            <person name="Grigoriev I.V."/>
            <person name="Riley R."/>
            <person name="Lipzen A."/>
            <person name="Berrin J.G."/>
            <person name="Master E.R."/>
            <person name="Rosso M.N."/>
        </authorList>
    </citation>
    <scope>NUCLEOTIDE SEQUENCE [LARGE SCALE GENOMIC DNA]</scope>
    <source>
        <strain evidence="2 3">BRFM310</strain>
    </source>
</reference>
<dbReference type="Proteomes" id="UP000193067">
    <property type="component" value="Unassembled WGS sequence"/>
</dbReference>
<dbReference type="AlphaFoldDB" id="A0A1Y2IA24"/>
<feature type="compositionally biased region" description="Basic and acidic residues" evidence="1">
    <location>
        <begin position="1"/>
        <end position="11"/>
    </location>
</feature>
<evidence type="ECO:0000313" key="2">
    <source>
        <dbReference type="EMBL" id="OSC97967.1"/>
    </source>
</evidence>
<feature type="region of interest" description="Disordered" evidence="1">
    <location>
        <begin position="129"/>
        <end position="153"/>
    </location>
</feature>
<proteinExistence type="predicted"/>
<feature type="compositionally biased region" description="Low complexity" evidence="1">
    <location>
        <begin position="66"/>
        <end position="77"/>
    </location>
</feature>
<protein>
    <submittedName>
        <fullName evidence="2">Uncharacterized protein</fullName>
    </submittedName>
</protein>
<gene>
    <name evidence="2" type="ORF">PYCCODRAFT_1050331</name>
</gene>
<evidence type="ECO:0000313" key="3">
    <source>
        <dbReference type="Proteomes" id="UP000193067"/>
    </source>
</evidence>
<evidence type="ECO:0000256" key="1">
    <source>
        <dbReference type="SAM" id="MobiDB-lite"/>
    </source>
</evidence>
<sequence>MNEERHKDVNRSHLHLYPHSGSSPRTLSSGKEAFLLDTSTLSYLLFAAEKPIASAMPILQLDRRGGSPSSTTSQPAAAVGCGTARVRPKHEQLLVRHLHLRPRRETSFREDVVQTMLDLHTDLGRQARNAHGVEQHGQGEEHLDGRGGHAPAERGGELATGCGACTGTGSCQREKLLMWDIVHEYFSRPFPLAGVAGPMEIGVVVLCPCGHSASRAPREIGWSAGRTATPVPVHRRRG</sequence>
<feature type="region of interest" description="Disordered" evidence="1">
    <location>
        <begin position="63"/>
        <end position="83"/>
    </location>
</feature>